<dbReference type="CDD" id="cd08958">
    <property type="entry name" value="FR_SDR_e"/>
    <property type="match status" value="1"/>
</dbReference>
<name>R7W8E2_AEGTA</name>
<dbReference type="SUPFAM" id="SSF51735">
    <property type="entry name" value="NAD(P)-binding Rossmann-fold domains"/>
    <property type="match status" value="1"/>
</dbReference>
<dbReference type="Pfam" id="PF01370">
    <property type="entry name" value="Epimerase"/>
    <property type="match status" value="1"/>
</dbReference>
<evidence type="ECO:0000256" key="1">
    <source>
        <dbReference type="ARBA" id="ARBA00023002"/>
    </source>
</evidence>
<sequence>MPIESTDNVPADLPGHGRTVCVTGAGGFIASWLVKRLLQKGYTVRGTVRNPVDPKNDHLRAFDGAADRLVLLRADLMEPETLVEAFTGCEGIFHAASPVTDDPEKMIEPAIRGTKYVITAAADMGIKRVVFTSTIGTVYMNPHRDPSKPVDDTCWSDLEYCKKTANWYCYAKTVAEQDALETARQRGIELIVVNPVLVLGPLLQPTVDASTEHVMKYLTGSAKTYVNAAQAYVHVKDVAEAHRTVNASTEHVMKSLTGSAKTYVNAAQAYVHVKDVAEAHVRVYEAPGAHGRYICAEGTTLHRGELCRVLGKLFPEYPVPTKCKDEVNPPVKGYKFTNQRLKDLGMEFVPVLQSIYETVKSLQEKGMLPVLPPGDDVRDNLHEQLMMKPAQLLRN</sequence>
<proteinExistence type="predicted"/>
<dbReference type="InterPro" id="IPR036291">
    <property type="entry name" value="NAD(P)-bd_dom_sf"/>
</dbReference>
<evidence type="ECO:0000259" key="2">
    <source>
        <dbReference type="Pfam" id="PF01370"/>
    </source>
</evidence>
<dbReference type="InterPro" id="IPR050425">
    <property type="entry name" value="NAD(P)_dehydrat-like"/>
</dbReference>
<dbReference type="PANTHER" id="PTHR10366:SF661">
    <property type="entry name" value="OS09G0127300 PROTEIN"/>
    <property type="match status" value="1"/>
</dbReference>
<protein>
    <submittedName>
        <fullName evidence="3">Bifunctional dihydroflavonol 4-reductase/flavanone 4-reductase</fullName>
    </submittedName>
</protein>
<dbReference type="InterPro" id="IPR001509">
    <property type="entry name" value="Epimerase_deHydtase"/>
</dbReference>
<dbReference type="PANTHER" id="PTHR10366">
    <property type="entry name" value="NAD DEPENDENT EPIMERASE/DEHYDRATASE"/>
    <property type="match status" value="1"/>
</dbReference>
<accession>R7W8E2</accession>
<dbReference type="Gene3D" id="3.40.50.720">
    <property type="entry name" value="NAD(P)-binding Rossmann-like Domain"/>
    <property type="match status" value="2"/>
</dbReference>
<dbReference type="GO" id="GO:0016616">
    <property type="term" value="F:oxidoreductase activity, acting on the CH-OH group of donors, NAD or NADP as acceptor"/>
    <property type="evidence" value="ECO:0007669"/>
    <property type="project" value="TreeGrafter"/>
</dbReference>
<reference evidence="3" key="1">
    <citation type="submission" date="2015-06" db="UniProtKB">
        <authorList>
            <consortium name="EnsemblPlants"/>
        </authorList>
    </citation>
    <scope>IDENTIFICATION</scope>
</reference>
<dbReference type="EnsemblPlants" id="EMT18141">
    <property type="protein sequence ID" value="EMT18141"/>
    <property type="gene ID" value="F775_32936"/>
</dbReference>
<keyword evidence="1" id="KW-0560">Oxidoreductase</keyword>
<feature type="domain" description="NAD-dependent epimerase/dehydratase" evidence="2">
    <location>
        <begin position="20"/>
        <end position="246"/>
    </location>
</feature>
<dbReference type="FunFam" id="3.40.50.720:FF:000085">
    <property type="entry name" value="Dihydroflavonol reductase"/>
    <property type="match status" value="1"/>
</dbReference>
<organism evidence="3">
    <name type="scientific">Aegilops tauschii</name>
    <name type="common">Tausch's goatgrass</name>
    <name type="synonym">Aegilops squarrosa</name>
    <dbReference type="NCBI Taxonomy" id="37682"/>
    <lineage>
        <taxon>Eukaryota</taxon>
        <taxon>Viridiplantae</taxon>
        <taxon>Streptophyta</taxon>
        <taxon>Embryophyta</taxon>
        <taxon>Tracheophyta</taxon>
        <taxon>Spermatophyta</taxon>
        <taxon>Magnoliopsida</taxon>
        <taxon>Liliopsida</taxon>
        <taxon>Poales</taxon>
        <taxon>Poaceae</taxon>
        <taxon>BOP clade</taxon>
        <taxon>Pooideae</taxon>
        <taxon>Triticodae</taxon>
        <taxon>Triticeae</taxon>
        <taxon>Triticinae</taxon>
        <taxon>Aegilops</taxon>
    </lineage>
</organism>
<dbReference type="AlphaFoldDB" id="R7W8E2"/>
<evidence type="ECO:0000313" key="3">
    <source>
        <dbReference type="EnsemblPlants" id="EMT18141"/>
    </source>
</evidence>